<comment type="caution">
    <text evidence="5">The sequence shown here is derived from an EMBL/GenBank/DDBJ whole genome shotgun (WGS) entry which is preliminary data.</text>
</comment>
<reference evidence="5" key="1">
    <citation type="journal article" date="2020" name="Fungal Divers.">
        <title>Resolving the Mortierellaceae phylogeny through synthesis of multi-gene phylogenetics and phylogenomics.</title>
        <authorList>
            <person name="Vandepol N."/>
            <person name="Liber J."/>
            <person name="Desiro A."/>
            <person name="Na H."/>
            <person name="Kennedy M."/>
            <person name="Barry K."/>
            <person name="Grigoriev I.V."/>
            <person name="Miller A.N."/>
            <person name="O'Donnell K."/>
            <person name="Stajich J.E."/>
            <person name="Bonito G."/>
        </authorList>
    </citation>
    <scope>NUCLEOTIDE SEQUENCE</scope>
    <source>
        <strain evidence="5">NRRL 2769</strain>
    </source>
</reference>
<dbReference type="GO" id="GO:0043657">
    <property type="term" value="C:host cell"/>
    <property type="evidence" value="ECO:0007669"/>
    <property type="project" value="UniProtKB-SubCell"/>
</dbReference>
<dbReference type="Gene3D" id="3.80.10.10">
    <property type="entry name" value="Ribonuclease Inhibitor"/>
    <property type="match status" value="1"/>
</dbReference>
<keyword evidence="3" id="KW-0964">Secreted</keyword>
<dbReference type="SUPFAM" id="SSF52058">
    <property type="entry name" value="L domain-like"/>
    <property type="match status" value="1"/>
</dbReference>
<organism evidence="5 6">
    <name type="scientific">Entomortierella chlamydospora</name>
    <dbReference type="NCBI Taxonomy" id="101097"/>
    <lineage>
        <taxon>Eukaryota</taxon>
        <taxon>Fungi</taxon>
        <taxon>Fungi incertae sedis</taxon>
        <taxon>Mucoromycota</taxon>
        <taxon>Mortierellomycotina</taxon>
        <taxon>Mortierellomycetes</taxon>
        <taxon>Mortierellales</taxon>
        <taxon>Mortierellaceae</taxon>
        <taxon>Entomortierella</taxon>
    </lineage>
</organism>
<evidence type="ECO:0000259" key="4">
    <source>
        <dbReference type="Pfam" id="PF20147"/>
    </source>
</evidence>
<accession>A0A9P6SZY5</accession>
<dbReference type="GO" id="GO:0005576">
    <property type="term" value="C:extracellular region"/>
    <property type="evidence" value="ECO:0007669"/>
    <property type="project" value="UniProtKB-SubCell"/>
</dbReference>
<dbReference type="Pfam" id="PF20147">
    <property type="entry name" value="Crinkler"/>
    <property type="match status" value="1"/>
</dbReference>
<name>A0A9P6SZY5_9FUNG</name>
<dbReference type="InterPro" id="IPR032675">
    <property type="entry name" value="LRR_dom_sf"/>
</dbReference>
<sequence length="733" mass="83337">MANNQRTLARLVDREDTSNALPITIPSNKTVYDLKEAIKQEITPEFDDIAAGTLTLWLVSITDDDNNHFPILIDNVAKDDKKELGALTMLSEIITEGYRKKQSTLLSSHHNQAMQICFVLNQSRSHFNTRHASIITRKRTLSEAFPHGLAYSGPRPLVSSSGVEWEYQASKELLEAMRSGIRDHFRSFQLGTVVDCLTNEDNELRNKFQEAFVFHVAFESDTSIRPSESDPFLGIGSQMLLQLLPGMELEDVSTDFEAPEPLHVLRLVATYYNRTMKDLAFIVVVDGMQQLIDTYDDEPRLSSPFCRTLTAIGDLTQKVAPLGIPTINGLPIFDPESTLLRILSSDCDGRRRALELLWDLTKDRDMQIYNDRELMIQLRKELAAHYNEVLPDSDEAKAIMYAVLNHQLRLNESNSWFFGFDKKYWATSQTRKKYPDQLVEPGLIRFEKIYQDGYFHVSYIWLFAMAEGSGRDSLLVDWRFDDYYDLSANEDLTLPTGCSWDNFKKINAKIRNMKSLALNDGSFYSTPSGIRESVDPTHIPKIGTEIDCYLNNSELARCALVYRDWNQIFLPFLYSAVEIAAEPARNLPVEAIRRNETSVRSMAVTTDKLDDAHSHLTLSSLKTLTLHLDGTNNTIGSIIRNNKSVRFLELSRVFTVDNSTLWESIASLPHIEELSIRNQYSGETDALWDACSRLKKLCLFNLRFKGIPAFATTGTPLDDISSVARPDPFESRI</sequence>
<dbReference type="Proteomes" id="UP000703661">
    <property type="component" value="Unassembled WGS sequence"/>
</dbReference>
<evidence type="ECO:0000256" key="2">
    <source>
        <dbReference type="ARBA" id="ARBA00004613"/>
    </source>
</evidence>
<keyword evidence="6" id="KW-1185">Reference proteome</keyword>
<evidence type="ECO:0000256" key="1">
    <source>
        <dbReference type="ARBA" id="ARBA00004340"/>
    </source>
</evidence>
<evidence type="ECO:0000256" key="3">
    <source>
        <dbReference type="ARBA" id="ARBA00022525"/>
    </source>
</evidence>
<proteinExistence type="predicted"/>
<evidence type="ECO:0000313" key="6">
    <source>
        <dbReference type="Proteomes" id="UP000703661"/>
    </source>
</evidence>
<dbReference type="InterPro" id="IPR045379">
    <property type="entry name" value="Crinkler_N"/>
</dbReference>
<protein>
    <recommendedName>
        <fullName evidence="4">Crinkler effector protein N-terminal domain-containing protein</fullName>
    </recommendedName>
</protein>
<comment type="subcellular location">
    <subcellularLocation>
        <location evidence="1">Host cell</location>
    </subcellularLocation>
    <subcellularLocation>
        <location evidence="2">Secreted</location>
    </subcellularLocation>
</comment>
<gene>
    <name evidence="5" type="ORF">BGZ80_010369</name>
</gene>
<feature type="domain" description="Crinkler effector protein N-terminal" evidence="4">
    <location>
        <begin position="8"/>
        <end position="96"/>
    </location>
</feature>
<dbReference type="AlphaFoldDB" id="A0A9P6SZY5"/>
<evidence type="ECO:0000313" key="5">
    <source>
        <dbReference type="EMBL" id="KAG0014572.1"/>
    </source>
</evidence>
<dbReference type="EMBL" id="JAAAID010000713">
    <property type="protein sequence ID" value="KAG0014572.1"/>
    <property type="molecule type" value="Genomic_DNA"/>
</dbReference>